<protein>
    <recommendedName>
        <fullName evidence="2">Abi-like protein</fullName>
    </recommendedName>
</protein>
<evidence type="ECO:0008006" key="2">
    <source>
        <dbReference type="Google" id="ProtNLM"/>
    </source>
</evidence>
<sequence length="175" mass="19823">MDSAQRAEYAKASAAERTALEALAFPGGRPPNTSHIKRAKERRKQIVVSEGKIIAETTFYFWKRLYSGDYEQSLWRTSLKRTFPNKLTKRAHVAAQLEHIYQARNRLAHHEPVLHKRFQDSVTAMEFVICNLGSPLPSNETPLAKLLACDLALVKAKAEVLHDKLNAYRTGAQHT</sequence>
<dbReference type="AlphaFoldDB" id="Q218N5"/>
<name>Q218N5_RHOPB</name>
<organism evidence="1">
    <name type="scientific">Rhodopseudomonas palustris (strain BisB18)</name>
    <dbReference type="NCBI Taxonomy" id="316056"/>
    <lineage>
        <taxon>Bacteria</taxon>
        <taxon>Pseudomonadati</taxon>
        <taxon>Pseudomonadota</taxon>
        <taxon>Alphaproteobacteria</taxon>
        <taxon>Hyphomicrobiales</taxon>
        <taxon>Nitrobacteraceae</taxon>
        <taxon>Rhodopseudomonas</taxon>
    </lineage>
</organism>
<evidence type="ECO:0000313" key="1">
    <source>
        <dbReference type="EMBL" id="ABD87151.1"/>
    </source>
</evidence>
<dbReference type="KEGG" id="rpc:RPC_1589"/>
<dbReference type="HOGENOM" id="CLU_1531375_0_0_5"/>
<dbReference type="EMBL" id="CP000301">
    <property type="protein sequence ID" value="ABD87151.1"/>
    <property type="molecule type" value="Genomic_DNA"/>
</dbReference>
<reference evidence="1" key="1">
    <citation type="submission" date="2006-03" db="EMBL/GenBank/DDBJ databases">
        <title>Complete sequence of Rhodopseudomonas palustris BisB18.</title>
        <authorList>
            <consortium name="US DOE Joint Genome Institute"/>
            <person name="Copeland A."/>
            <person name="Lucas S."/>
            <person name="Lapidus A."/>
            <person name="Barry K."/>
            <person name="Detter J.C."/>
            <person name="Glavina del Rio T."/>
            <person name="Hammon N."/>
            <person name="Israni S."/>
            <person name="Dalin E."/>
            <person name="Tice H."/>
            <person name="Pitluck S."/>
            <person name="Chain P."/>
            <person name="Malfatti S."/>
            <person name="Shin M."/>
            <person name="Vergez L."/>
            <person name="Schmutz J."/>
            <person name="Larimer F."/>
            <person name="Land M."/>
            <person name="Hauser L."/>
            <person name="Pelletier D.A."/>
            <person name="Kyrpides N."/>
            <person name="Anderson I."/>
            <person name="Oda Y."/>
            <person name="Harwood C.S."/>
            <person name="Richardson P."/>
        </authorList>
    </citation>
    <scope>NUCLEOTIDE SEQUENCE [LARGE SCALE GENOMIC DNA]</scope>
    <source>
        <strain evidence="1">BisB18</strain>
    </source>
</reference>
<dbReference type="STRING" id="316056.RPC_1589"/>
<accession>Q218N5</accession>
<proteinExistence type="predicted"/>
<gene>
    <name evidence="1" type="ordered locus">RPC_1589</name>
</gene>